<sequence>MEARADDEAQNRNLGAAAFAEIQDLRAMLIRLSTEVRALSVQRNRNQVRLPPPVEMPGLVDDLPANPVVEDAVTQVLAPAPLDPISAAISARLEEETKKRFADPEQQLKDKHGLENVGDLSRYDKIDFPDKFKVPYFTKYFGKGDPRAHLVYYTNRMGRYVKNVPLLIQTFRNSLEDAALIWFLDMKPDKVTRWEDLAKAFVEQYQYNTEMAPTREVLSRTIKKRDESFRVFAHRWRALAAEVRPPLEEPEMISMFVKTLPNEFYQKLIGAGFQNFPLLVEAGERIEGGMHEGRIAEGASRRAPIRKEKEVEISFVQAPVTRSTPTSQLAPNRMASASGSYRNSGYQNTQLGKPRQFTPLPRPLSQLLPALLGKQLVTKEVARANPPKYRGFDLSKSCAFHTGERGHDVDGCYVLKHKVQDLLEGNRLSFKDFEPNVQRNPLPCHAPNVAIIEEVRSVTKKRFE</sequence>
<keyword evidence="3" id="KW-1185">Reference proteome</keyword>
<reference evidence="3" key="1">
    <citation type="submission" date="2025-05" db="UniProtKB">
        <authorList>
            <consortium name="RefSeq"/>
        </authorList>
    </citation>
    <scope>NUCLEOTIDE SEQUENCE [LARGE SCALE GENOMIC DNA]</scope>
</reference>
<dbReference type="PANTHER" id="PTHR33223">
    <property type="entry name" value="CCHC-TYPE DOMAIN-CONTAINING PROTEIN"/>
    <property type="match status" value="1"/>
</dbReference>
<evidence type="ECO:0000313" key="4">
    <source>
        <dbReference type="RefSeq" id="XP_048133057.1"/>
    </source>
</evidence>
<dbReference type="InterPro" id="IPR005162">
    <property type="entry name" value="Retrotrans_gag_dom"/>
</dbReference>
<dbReference type="Pfam" id="PF03732">
    <property type="entry name" value="Retrotrans_gag"/>
    <property type="match status" value="1"/>
</dbReference>
<proteinExistence type="predicted"/>
<evidence type="ECO:0000259" key="2">
    <source>
        <dbReference type="Pfam" id="PF03732"/>
    </source>
</evidence>
<accession>A0ABM3H8Y5</accession>
<feature type="domain" description="Retrotransposon gag" evidence="2">
    <location>
        <begin position="171"/>
        <end position="260"/>
    </location>
</feature>
<dbReference type="RefSeq" id="XP_048133057.1">
    <property type="nucleotide sequence ID" value="XM_048277100.1"/>
</dbReference>
<reference evidence="4" key="2">
    <citation type="submission" date="2025-08" db="UniProtKB">
        <authorList>
            <consortium name="RefSeq"/>
        </authorList>
    </citation>
    <scope>IDENTIFICATION</scope>
    <source>
        <tissue evidence="4">Leaf</tissue>
    </source>
</reference>
<organism evidence="3 4">
    <name type="scientific">Rhodamnia argentea</name>
    <dbReference type="NCBI Taxonomy" id="178133"/>
    <lineage>
        <taxon>Eukaryota</taxon>
        <taxon>Viridiplantae</taxon>
        <taxon>Streptophyta</taxon>
        <taxon>Embryophyta</taxon>
        <taxon>Tracheophyta</taxon>
        <taxon>Spermatophyta</taxon>
        <taxon>Magnoliopsida</taxon>
        <taxon>eudicotyledons</taxon>
        <taxon>Gunneridae</taxon>
        <taxon>Pentapetalae</taxon>
        <taxon>rosids</taxon>
        <taxon>malvids</taxon>
        <taxon>Myrtales</taxon>
        <taxon>Myrtaceae</taxon>
        <taxon>Myrtoideae</taxon>
        <taxon>Myrteae</taxon>
        <taxon>Australasian group</taxon>
        <taxon>Rhodamnia</taxon>
    </lineage>
</organism>
<dbReference type="GeneID" id="125314568"/>
<feature type="region of interest" description="Disordered" evidence="1">
    <location>
        <begin position="322"/>
        <end position="345"/>
    </location>
</feature>
<protein>
    <submittedName>
        <fullName evidence="4">Uncharacterized protein LOC125314568</fullName>
    </submittedName>
</protein>
<evidence type="ECO:0000256" key="1">
    <source>
        <dbReference type="SAM" id="MobiDB-lite"/>
    </source>
</evidence>
<gene>
    <name evidence="4" type="primary">LOC125314568</name>
</gene>
<name>A0ABM3H8Y5_9MYRT</name>
<dbReference type="PANTHER" id="PTHR33223:SF8">
    <property type="entry name" value="OS04G0172440 PROTEIN"/>
    <property type="match status" value="1"/>
</dbReference>
<evidence type="ECO:0000313" key="3">
    <source>
        <dbReference type="Proteomes" id="UP000827889"/>
    </source>
</evidence>
<dbReference type="Proteomes" id="UP000827889">
    <property type="component" value="Chromosome 1"/>
</dbReference>